<dbReference type="Proteomes" id="UP000011728">
    <property type="component" value="Chromosome"/>
</dbReference>
<keyword evidence="3" id="KW-1185">Reference proteome</keyword>
<dbReference type="AlphaFoldDB" id="M1MQ43"/>
<keyword evidence="2" id="KW-0808">Transferase</keyword>
<dbReference type="RefSeq" id="WP_015394619.1">
    <property type="nucleotide sequence ID" value="NC_020291.1"/>
</dbReference>
<dbReference type="GO" id="GO:0016740">
    <property type="term" value="F:transferase activity"/>
    <property type="evidence" value="ECO:0007669"/>
    <property type="project" value="UniProtKB-KW"/>
</dbReference>
<dbReference type="Pfam" id="PF00535">
    <property type="entry name" value="Glycos_transf_2"/>
    <property type="match status" value="1"/>
</dbReference>
<name>M1MQ43_9CLOT</name>
<dbReference type="PANTHER" id="PTHR22916">
    <property type="entry name" value="GLYCOSYLTRANSFERASE"/>
    <property type="match status" value="1"/>
</dbReference>
<gene>
    <name evidence="2" type="ORF">Cspa_c45550</name>
</gene>
<dbReference type="Gene3D" id="3.90.550.10">
    <property type="entry name" value="Spore Coat Polysaccharide Biosynthesis Protein SpsA, Chain A"/>
    <property type="match status" value="1"/>
</dbReference>
<sequence length="276" mass="32643">MVSIVLPVYNGEKYIRESIESILQQTYSDIELIIVNDASTDRTEEIISEYALKDSRIKIIKNEQNKRLPKSLNIGFSDASGEFYTWTSDDNKYAKNAIEEMVKVMNGNKNIDFVYAQCVNIDKSGRKKGKGFASNIENLYIGNCIQACFLYRSNVHKVLNGYDSTKFLYEDYDFWLRAYEHKFKFYFIDKVLYEYRIHRESLTTKKREEVTKMVIEVIKNNLKKVDKKNFRLKGKIYKRLSQLYSEDNKDKLSKFYWLLGLICDNNITLRKNRNKS</sequence>
<evidence type="ECO:0000313" key="2">
    <source>
        <dbReference type="EMBL" id="AGF58308.1"/>
    </source>
</evidence>
<dbReference type="PATRIC" id="fig|931276.5.peg.4591"/>
<proteinExistence type="predicted"/>
<dbReference type="KEGG" id="csr:Cspa_c45550"/>
<evidence type="ECO:0000313" key="3">
    <source>
        <dbReference type="Proteomes" id="UP000011728"/>
    </source>
</evidence>
<dbReference type="eggNOG" id="COG1216">
    <property type="taxonomic scope" value="Bacteria"/>
</dbReference>
<dbReference type="InterPro" id="IPR001173">
    <property type="entry name" value="Glyco_trans_2-like"/>
</dbReference>
<accession>M1MQ43</accession>
<feature type="domain" description="Glycosyltransferase 2-like" evidence="1">
    <location>
        <begin position="3"/>
        <end position="156"/>
    </location>
</feature>
<dbReference type="InterPro" id="IPR029044">
    <property type="entry name" value="Nucleotide-diphossugar_trans"/>
</dbReference>
<dbReference type="EMBL" id="CP004121">
    <property type="protein sequence ID" value="AGF58308.1"/>
    <property type="molecule type" value="Genomic_DNA"/>
</dbReference>
<dbReference type="PANTHER" id="PTHR22916:SF56">
    <property type="entry name" value="GLYCOSYL TRANSFERASE"/>
    <property type="match status" value="1"/>
</dbReference>
<dbReference type="SUPFAM" id="SSF53448">
    <property type="entry name" value="Nucleotide-diphospho-sugar transferases"/>
    <property type="match status" value="1"/>
</dbReference>
<organism evidence="2 3">
    <name type="scientific">Clostridium saccharoperbutylacetonicum N1-4(HMT)</name>
    <dbReference type="NCBI Taxonomy" id="931276"/>
    <lineage>
        <taxon>Bacteria</taxon>
        <taxon>Bacillati</taxon>
        <taxon>Bacillota</taxon>
        <taxon>Clostridia</taxon>
        <taxon>Eubacteriales</taxon>
        <taxon>Clostridiaceae</taxon>
        <taxon>Clostridium</taxon>
    </lineage>
</organism>
<dbReference type="OrthoDB" id="9815829at2"/>
<dbReference type="HOGENOM" id="CLU_025996_0_4_9"/>
<reference evidence="2 3" key="1">
    <citation type="submission" date="2013-02" db="EMBL/GenBank/DDBJ databases">
        <title>Genome sequence of Clostridium saccharoperbutylacetonicum N1-4(HMT).</title>
        <authorList>
            <person name="Poehlein A."/>
            <person name="Daniel R."/>
        </authorList>
    </citation>
    <scope>NUCLEOTIDE SEQUENCE [LARGE SCALE GENOMIC DNA]</scope>
    <source>
        <strain evidence="3">N1-4(HMT)</strain>
    </source>
</reference>
<protein>
    <submittedName>
        <fullName evidence="2">Putative glycosyltransferase</fullName>
    </submittedName>
</protein>
<evidence type="ECO:0000259" key="1">
    <source>
        <dbReference type="Pfam" id="PF00535"/>
    </source>
</evidence>